<evidence type="ECO:0000256" key="1">
    <source>
        <dbReference type="ARBA" id="ARBA00004430"/>
    </source>
</evidence>
<comment type="subcellular location">
    <subcellularLocation>
        <location evidence="1">Cytoplasm</location>
        <location evidence="1">Cytoskeleton</location>
        <location evidence="1">Cilium axoneme</location>
    </subcellularLocation>
</comment>
<dbReference type="Proteomes" id="UP001244341">
    <property type="component" value="Chromosome 2b"/>
</dbReference>
<feature type="region of interest" description="Disordered" evidence="2">
    <location>
        <begin position="421"/>
        <end position="467"/>
    </location>
</feature>
<dbReference type="Gene3D" id="3.80.10.10">
    <property type="entry name" value="Ribonuclease Inhibitor"/>
    <property type="match status" value="2"/>
</dbReference>
<feature type="compositionally biased region" description="Low complexity" evidence="2">
    <location>
        <begin position="372"/>
        <end position="384"/>
    </location>
</feature>
<feature type="region of interest" description="Disordered" evidence="2">
    <location>
        <begin position="372"/>
        <end position="401"/>
    </location>
</feature>
<organism evidence="3 4">
    <name type="scientific">Tetradesmus obliquus</name>
    <name type="common">Green alga</name>
    <name type="synonym">Acutodesmus obliquus</name>
    <dbReference type="NCBI Taxonomy" id="3088"/>
    <lineage>
        <taxon>Eukaryota</taxon>
        <taxon>Viridiplantae</taxon>
        <taxon>Chlorophyta</taxon>
        <taxon>core chlorophytes</taxon>
        <taxon>Chlorophyceae</taxon>
        <taxon>CS clade</taxon>
        <taxon>Sphaeropleales</taxon>
        <taxon>Scenedesmaceae</taxon>
        <taxon>Tetradesmus</taxon>
    </lineage>
</organism>
<evidence type="ECO:0000313" key="3">
    <source>
        <dbReference type="EMBL" id="WIA10410.1"/>
    </source>
</evidence>
<accession>A0ABY8TN25</accession>
<proteinExistence type="predicted"/>
<gene>
    <name evidence="3" type="ORF">OEZ85_010602</name>
</gene>
<reference evidence="3 4" key="1">
    <citation type="submission" date="2023-05" db="EMBL/GenBank/DDBJ databases">
        <title>A 100% complete, gapless, phased diploid assembly of the Scenedesmus obliquus UTEX 3031 genome.</title>
        <authorList>
            <person name="Biondi T.C."/>
            <person name="Hanschen E.R."/>
            <person name="Kwon T."/>
            <person name="Eng W."/>
            <person name="Kruse C.P.S."/>
            <person name="Koehler S.I."/>
            <person name="Kunde Y."/>
            <person name="Gleasner C.D."/>
            <person name="You Mak K.T."/>
            <person name="Polle J."/>
            <person name="Hovde B.T."/>
            <person name="Starkenburg S.R."/>
        </authorList>
    </citation>
    <scope>NUCLEOTIDE SEQUENCE [LARGE SCALE GENOMIC DNA]</scope>
    <source>
        <strain evidence="3 4">DOE0152z</strain>
    </source>
</reference>
<keyword evidence="4" id="KW-1185">Reference proteome</keyword>
<evidence type="ECO:0000256" key="2">
    <source>
        <dbReference type="SAM" id="MobiDB-lite"/>
    </source>
</evidence>
<name>A0ABY8TN25_TETOB</name>
<feature type="compositionally biased region" description="Low complexity" evidence="2">
    <location>
        <begin position="432"/>
        <end position="462"/>
    </location>
</feature>
<dbReference type="SUPFAM" id="SSF52047">
    <property type="entry name" value="RNI-like"/>
    <property type="match status" value="1"/>
</dbReference>
<evidence type="ECO:0000313" key="4">
    <source>
        <dbReference type="Proteomes" id="UP001244341"/>
    </source>
</evidence>
<dbReference type="InterPro" id="IPR032675">
    <property type="entry name" value="LRR_dom_sf"/>
</dbReference>
<dbReference type="EMBL" id="CP126209">
    <property type="protein sequence ID" value="WIA10410.1"/>
    <property type="molecule type" value="Genomic_DNA"/>
</dbReference>
<dbReference type="SUPFAM" id="SSF52058">
    <property type="entry name" value="L domain-like"/>
    <property type="match status" value="1"/>
</dbReference>
<protein>
    <submittedName>
        <fullName evidence="3">Uncharacterized protein</fullName>
    </submittedName>
</protein>
<sequence length="855" mass="89883">MQLAEAVVDAFVWPLRLLGLGPDEEQQHLPLLSVPHNALVNHTIPALSDKEKANLGLSCTVLWQLVASTVTCLKLKEGPGTLCEAARSPRLLQFTNVTRLELTVRGWHDVGTGAPQLLLQLSRALPRVQEVLLLDRSHEDVYEPLHTPTAGGMAQQVGSMLWQAAASAATATGMAGSSGAEMEPGVCEGCGSSSELPDSTGVLVSLLALYPGLRKLEVYTKLFSVAEVSALSRLPQLTSLTLNSEDGVEPGALCALSQLATLQELKLGDVDGNNPDDVDTVCNMVTRLTSLHMGYCPRLQPPVLRKLRQVHNAMQQYLHEQQQQAQQQQRWEEFQAAGLAGKTARTAQYAASAAGSAAASVLGMAGSSVLSAVPGLGSSSSSSSRGGGEGSWGDVDQAPAGPHLRKSEQMLLEAGVPYEVLNNEDGTPTSSAAMAAAAAAAPKPEGYTTYEQQEQQQRGSQSNTAAVDANAAERAGVGPNGAAAAAASQAAGDVPVTAASFSLPAGSSKPSRGPSFRLVTELSVCIDAEEGQDILYEMSQLALLQSLLVDSTDEFSYDPGFQPFERTTNLRKLAITMPMSLANTNSLSKCRQLRELLLCALPKDVLGKGALSQVTRLELLDVAANPPKPDLLQAFPSISHLIIRAGADDATLGTIGQHLTSLVHLELYQLPAGYSQGGLRGIAGLSSLKTLILELASPGTTLGSRMRNQWSQHSAVLLPFELAAEVGSEAAAAAGSLGVPLLGTNAILAFAPPADWGLMRLLPGFSSPGWFPSLRELSLLGYVAAADKDLHALSNLTALRSLSMHLQRPRGLAGQVTLRGLWSLVELSPNLATLNLTGYMETQLLVPGRVPGVGL</sequence>